<dbReference type="Proteomes" id="UP001144673">
    <property type="component" value="Chromosome 2"/>
</dbReference>
<evidence type="ECO:0000313" key="1">
    <source>
        <dbReference type="EMBL" id="KAJ4145352.1"/>
    </source>
</evidence>
<proteinExistence type="predicted"/>
<protein>
    <submittedName>
        <fullName evidence="1">Uncharacterized protein</fullName>
    </submittedName>
</protein>
<reference evidence="1" key="1">
    <citation type="journal article" date="2023" name="Access Microbiol">
        <title>De-novo genome assembly for Akanthomyces muscarius, a biocontrol agent of insect agricultural pests.</title>
        <authorList>
            <person name="Erdos Z."/>
            <person name="Studholme D.J."/>
            <person name="Raymond B."/>
            <person name="Sharma M."/>
        </authorList>
    </citation>
    <scope>NUCLEOTIDE SEQUENCE</scope>
    <source>
        <strain evidence="1">Ve6</strain>
    </source>
</reference>
<comment type="caution">
    <text evidence="1">The sequence shown here is derived from an EMBL/GenBank/DDBJ whole genome shotgun (WGS) entry which is preliminary data.</text>
</comment>
<dbReference type="RefSeq" id="XP_056049022.1">
    <property type="nucleotide sequence ID" value="XM_056195388.1"/>
</dbReference>
<name>A0A9W8Q564_AKAMU</name>
<dbReference type="KEGG" id="amus:LMH87_004205"/>
<sequence length="89" mass="10081">MYRKDQFEGSNLNPAWLTRFTILNAAPCIACFEIHPETLGDLLPIYLYRHRELPLSESHPAGFPSHGSGEKNCLGQRKTQFASCHCTFV</sequence>
<dbReference type="EMBL" id="JAJHUN010000011">
    <property type="protein sequence ID" value="KAJ4145352.1"/>
    <property type="molecule type" value="Genomic_DNA"/>
</dbReference>
<gene>
    <name evidence="1" type="ORF">LMH87_004205</name>
</gene>
<organism evidence="1 2">
    <name type="scientific">Akanthomyces muscarius</name>
    <name type="common">Entomopathogenic fungus</name>
    <name type="synonym">Lecanicillium muscarium</name>
    <dbReference type="NCBI Taxonomy" id="2231603"/>
    <lineage>
        <taxon>Eukaryota</taxon>
        <taxon>Fungi</taxon>
        <taxon>Dikarya</taxon>
        <taxon>Ascomycota</taxon>
        <taxon>Pezizomycotina</taxon>
        <taxon>Sordariomycetes</taxon>
        <taxon>Hypocreomycetidae</taxon>
        <taxon>Hypocreales</taxon>
        <taxon>Cordycipitaceae</taxon>
        <taxon>Akanthomyces</taxon>
    </lineage>
</organism>
<dbReference type="AlphaFoldDB" id="A0A9W8Q564"/>
<keyword evidence="2" id="KW-1185">Reference proteome</keyword>
<accession>A0A9W8Q564</accession>
<dbReference type="GeneID" id="80891364"/>
<evidence type="ECO:0000313" key="2">
    <source>
        <dbReference type="Proteomes" id="UP001144673"/>
    </source>
</evidence>